<reference evidence="1" key="1">
    <citation type="submission" date="2019-10" db="EMBL/GenBank/DDBJ databases">
        <title>Conservation and host-specific expression of non-tandemly repeated heterogenous ribosome RNA gene in arbuscular mycorrhizal fungi.</title>
        <authorList>
            <person name="Maeda T."/>
            <person name="Kobayashi Y."/>
            <person name="Nakagawa T."/>
            <person name="Ezawa T."/>
            <person name="Yamaguchi K."/>
            <person name="Bino T."/>
            <person name="Nishimoto Y."/>
            <person name="Shigenobu S."/>
            <person name="Kawaguchi M."/>
        </authorList>
    </citation>
    <scope>NUCLEOTIDE SEQUENCE</scope>
    <source>
        <strain evidence="1">HR1</strain>
    </source>
</reference>
<organism evidence="1 2">
    <name type="scientific">Rhizophagus clarus</name>
    <dbReference type="NCBI Taxonomy" id="94130"/>
    <lineage>
        <taxon>Eukaryota</taxon>
        <taxon>Fungi</taxon>
        <taxon>Fungi incertae sedis</taxon>
        <taxon>Mucoromycota</taxon>
        <taxon>Glomeromycotina</taxon>
        <taxon>Glomeromycetes</taxon>
        <taxon>Glomerales</taxon>
        <taxon>Glomeraceae</taxon>
        <taxon>Rhizophagus</taxon>
    </lineage>
</organism>
<evidence type="ECO:0000313" key="1">
    <source>
        <dbReference type="EMBL" id="GES94503.1"/>
    </source>
</evidence>
<dbReference type="AlphaFoldDB" id="A0A8H3QW90"/>
<dbReference type="Proteomes" id="UP000615446">
    <property type="component" value="Unassembled WGS sequence"/>
</dbReference>
<dbReference type="EMBL" id="BLAL01000236">
    <property type="protein sequence ID" value="GES94503.1"/>
    <property type="molecule type" value="Genomic_DNA"/>
</dbReference>
<sequence>MGDTTISKLVPDDQQLLPKLPVQPDDMMIFSDPNIVLQPPLSSVFNTKPNKSNKGAPKSIEKIYVNQTILKDKMNNIRNIFIYNIPAG</sequence>
<protein>
    <submittedName>
        <fullName evidence="1">Uncharacterized protein</fullName>
    </submittedName>
</protein>
<gene>
    <name evidence="1" type="ORF">RCL2_002123700</name>
</gene>
<proteinExistence type="predicted"/>
<accession>A0A8H3QW90</accession>
<name>A0A8H3QW90_9GLOM</name>
<evidence type="ECO:0000313" key="2">
    <source>
        <dbReference type="Proteomes" id="UP000615446"/>
    </source>
</evidence>
<comment type="caution">
    <text evidence="1">The sequence shown here is derived from an EMBL/GenBank/DDBJ whole genome shotgun (WGS) entry which is preliminary data.</text>
</comment>